<comment type="caution">
    <text evidence="2">The sequence shown here is derived from an EMBL/GenBank/DDBJ whole genome shotgun (WGS) entry which is preliminary data.</text>
</comment>
<protein>
    <submittedName>
        <fullName evidence="2">Uncharacterized protein</fullName>
    </submittedName>
</protein>
<organism evidence="2 3">
    <name type="scientific">Collybia nuda</name>
    <dbReference type="NCBI Taxonomy" id="64659"/>
    <lineage>
        <taxon>Eukaryota</taxon>
        <taxon>Fungi</taxon>
        <taxon>Dikarya</taxon>
        <taxon>Basidiomycota</taxon>
        <taxon>Agaricomycotina</taxon>
        <taxon>Agaricomycetes</taxon>
        <taxon>Agaricomycetidae</taxon>
        <taxon>Agaricales</taxon>
        <taxon>Tricholomatineae</taxon>
        <taxon>Clitocybaceae</taxon>
        <taxon>Collybia</taxon>
    </lineage>
</organism>
<name>A0A9P5Y9W3_9AGAR</name>
<accession>A0A9P5Y9W3</accession>
<feature type="region of interest" description="Disordered" evidence="1">
    <location>
        <begin position="1"/>
        <end position="30"/>
    </location>
</feature>
<keyword evidence="3" id="KW-1185">Reference proteome</keyword>
<proteinExistence type="predicted"/>
<dbReference type="EMBL" id="MU150251">
    <property type="protein sequence ID" value="KAF9464819.1"/>
    <property type="molecule type" value="Genomic_DNA"/>
</dbReference>
<sequence>MTSATPPASSLVVPMNPQVPPQTGPRNTSSMTRLKTLIANWEHDGPPQSYFELPGTKVKIYKDNASKVYLVTPNKKGGYAYIGASSLDDIISKISQSTSKPDASVYSNAAGHTHVVNNPRTAEQATVYRPHGETLQQPPAPVVISLGEHQPVVSANGKPALPVLRTPKDADKAHLARDILRALTKKRPRPEGMLIPSQEPTAKRHALDIKAGRTLDGVIPNTITNPPMLSVPLPVISQPPSQPPTSGPTQPISHSQSVFRIEKQAPVLAPPSMTAPKPTAPTSVVSLLQSTANINNSVSSVPYPVIAPSILPATQPSSAQHVLPSNLGSAPSSSNLAAPRVEPTLRQSSPSVFASELDNGKEKTPLFLPSPSSSPPLEAPRSASLGSGVSLPTNTEVGSSKSGSGRGRKRQLCYVLVPPLPNYIKRSKAKERASIKEDTGMIM</sequence>
<dbReference type="Proteomes" id="UP000807353">
    <property type="component" value="Unassembled WGS sequence"/>
</dbReference>
<dbReference type="OrthoDB" id="3071732at2759"/>
<evidence type="ECO:0000256" key="1">
    <source>
        <dbReference type="SAM" id="MobiDB-lite"/>
    </source>
</evidence>
<gene>
    <name evidence="2" type="ORF">BDZ94DRAFT_445104</name>
</gene>
<reference evidence="2" key="1">
    <citation type="submission" date="2020-11" db="EMBL/GenBank/DDBJ databases">
        <authorList>
            <consortium name="DOE Joint Genome Institute"/>
            <person name="Ahrendt S."/>
            <person name="Riley R."/>
            <person name="Andreopoulos W."/>
            <person name="Labutti K."/>
            <person name="Pangilinan J."/>
            <person name="Ruiz-Duenas F.J."/>
            <person name="Barrasa J.M."/>
            <person name="Sanchez-Garcia M."/>
            <person name="Camarero S."/>
            <person name="Miyauchi S."/>
            <person name="Serrano A."/>
            <person name="Linde D."/>
            <person name="Babiker R."/>
            <person name="Drula E."/>
            <person name="Ayuso-Fernandez I."/>
            <person name="Pacheco R."/>
            <person name="Padilla G."/>
            <person name="Ferreira P."/>
            <person name="Barriuso J."/>
            <person name="Kellner H."/>
            <person name="Castanera R."/>
            <person name="Alfaro M."/>
            <person name="Ramirez L."/>
            <person name="Pisabarro A.G."/>
            <person name="Kuo A."/>
            <person name="Tritt A."/>
            <person name="Lipzen A."/>
            <person name="He G."/>
            <person name="Yan M."/>
            <person name="Ng V."/>
            <person name="Cullen D."/>
            <person name="Martin F."/>
            <person name="Rosso M.-N."/>
            <person name="Henrissat B."/>
            <person name="Hibbett D."/>
            <person name="Martinez A.T."/>
            <person name="Grigoriev I.V."/>
        </authorList>
    </citation>
    <scope>NUCLEOTIDE SEQUENCE</scope>
    <source>
        <strain evidence="2">CBS 247.69</strain>
    </source>
</reference>
<evidence type="ECO:0000313" key="3">
    <source>
        <dbReference type="Proteomes" id="UP000807353"/>
    </source>
</evidence>
<feature type="region of interest" description="Disordered" evidence="1">
    <location>
        <begin position="316"/>
        <end position="411"/>
    </location>
</feature>
<evidence type="ECO:0000313" key="2">
    <source>
        <dbReference type="EMBL" id="KAF9464819.1"/>
    </source>
</evidence>
<dbReference type="AlphaFoldDB" id="A0A9P5Y9W3"/>
<feature type="compositionally biased region" description="Polar residues" evidence="1">
    <location>
        <begin position="326"/>
        <end position="336"/>
    </location>
</feature>